<dbReference type="Gene3D" id="2.40.50.1020">
    <property type="entry name" value="LytTr DNA-binding domain"/>
    <property type="match status" value="1"/>
</dbReference>
<name>A0ABT8KW36_9BACT</name>
<protein>
    <submittedName>
        <fullName evidence="4">LytTR family DNA-binding domain-containing protein</fullName>
    </submittedName>
</protein>
<dbReference type="GO" id="GO:0003677">
    <property type="term" value="F:DNA binding"/>
    <property type="evidence" value="ECO:0007669"/>
    <property type="project" value="UniProtKB-KW"/>
</dbReference>
<dbReference type="RefSeq" id="WP_346755008.1">
    <property type="nucleotide sequence ID" value="NZ_JAUJEA010000014.1"/>
</dbReference>
<dbReference type="SMART" id="SM00448">
    <property type="entry name" value="REC"/>
    <property type="match status" value="1"/>
</dbReference>
<dbReference type="PANTHER" id="PTHR37299">
    <property type="entry name" value="TRANSCRIPTIONAL REGULATOR-RELATED"/>
    <property type="match status" value="1"/>
</dbReference>
<dbReference type="EMBL" id="JAUJEA010000014">
    <property type="protein sequence ID" value="MDN5204985.1"/>
    <property type="molecule type" value="Genomic_DNA"/>
</dbReference>
<dbReference type="PROSITE" id="PS50110">
    <property type="entry name" value="RESPONSE_REGULATORY"/>
    <property type="match status" value="1"/>
</dbReference>
<accession>A0ABT8KW36</accession>
<keyword evidence="1" id="KW-0597">Phosphoprotein</keyword>
<evidence type="ECO:0000313" key="5">
    <source>
        <dbReference type="Proteomes" id="UP001172082"/>
    </source>
</evidence>
<evidence type="ECO:0000259" key="3">
    <source>
        <dbReference type="PROSITE" id="PS50930"/>
    </source>
</evidence>
<keyword evidence="5" id="KW-1185">Reference proteome</keyword>
<comment type="caution">
    <text evidence="4">The sequence shown here is derived from an EMBL/GenBank/DDBJ whole genome shotgun (WGS) entry which is preliminary data.</text>
</comment>
<evidence type="ECO:0000256" key="1">
    <source>
        <dbReference type="PROSITE-ProRule" id="PRU00169"/>
    </source>
</evidence>
<evidence type="ECO:0000313" key="4">
    <source>
        <dbReference type="EMBL" id="MDN5204985.1"/>
    </source>
</evidence>
<dbReference type="Gene3D" id="3.40.50.2300">
    <property type="match status" value="1"/>
</dbReference>
<dbReference type="Proteomes" id="UP001172082">
    <property type="component" value="Unassembled WGS sequence"/>
</dbReference>
<feature type="domain" description="Response regulatory" evidence="2">
    <location>
        <begin position="5"/>
        <end position="116"/>
    </location>
</feature>
<organism evidence="4 5">
    <name type="scientific">Splendidivirga corallicola</name>
    <dbReference type="NCBI Taxonomy" id="3051826"/>
    <lineage>
        <taxon>Bacteria</taxon>
        <taxon>Pseudomonadati</taxon>
        <taxon>Bacteroidota</taxon>
        <taxon>Cytophagia</taxon>
        <taxon>Cytophagales</taxon>
        <taxon>Splendidivirgaceae</taxon>
        <taxon>Splendidivirga</taxon>
    </lineage>
</organism>
<dbReference type="InterPro" id="IPR007492">
    <property type="entry name" value="LytTR_DNA-bd_dom"/>
</dbReference>
<dbReference type="PROSITE" id="PS50930">
    <property type="entry name" value="HTH_LYTTR"/>
    <property type="match status" value="1"/>
</dbReference>
<gene>
    <name evidence="4" type="ORF">QQ008_26580</name>
</gene>
<feature type="modified residue" description="4-aspartylphosphate" evidence="1">
    <location>
        <position position="56"/>
    </location>
</feature>
<proteinExistence type="predicted"/>
<evidence type="ECO:0000259" key="2">
    <source>
        <dbReference type="PROSITE" id="PS50110"/>
    </source>
</evidence>
<dbReference type="PANTHER" id="PTHR37299:SF1">
    <property type="entry name" value="STAGE 0 SPORULATION PROTEIN A HOMOLOG"/>
    <property type="match status" value="1"/>
</dbReference>
<dbReference type="InterPro" id="IPR046947">
    <property type="entry name" value="LytR-like"/>
</dbReference>
<dbReference type="InterPro" id="IPR001789">
    <property type="entry name" value="Sig_transdc_resp-reg_receiver"/>
</dbReference>
<feature type="domain" description="HTH LytTR-type" evidence="3">
    <location>
        <begin position="132"/>
        <end position="203"/>
    </location>
</feature>
<keyword evidence="4" id="KW-0238">DNA-binding</keyword>
<sequence length="237" mass="27079">MKKIKCLIVDDEPLAQEVISDYIGRLDFLSEVGKCNDALSAIEFLNQKPVDLIFLDIQMPALNGINFLKALSSPPLIIFTTAHRHYAVDGFDLNAIDYLIKPIPFYRFVQAIEKVRIRSGRSPDKDNDSNAIFFKVDKKKVRVSYAEILFIESLKDYIKVVLRDRSFITYQNLTGVLTLLPPSQFVQVHKSFIVNFHYVRAIEGNVLEIADSTVPIGRNYRETAMQKIYGTGKKGWK</sequence>
<reference evidence="4" key="1">
    <citation type="submission" date="2023-06" db="EMBL/GenBank/DDBJ databases">
        <title>Genomic of Parafulvivirga corallium.</title>
        <authorList>
            <person name="Wang G."/>
        </authorList>
    </citation>
    <scope>NUCLEOTIDE SEQUENCE</scope>
    <source>
        <strain evidence="4">BMA10</strain>
    </source>
</reference>
<dbReference type="SMART" id="SM00850">
    <property type="entry name" value="LytTR"/>
    <property type="match status" value="1"/>
</dbReference>
<dbReference type="SUPFAM" id="SSF52172">
    <property type="entry name" value="CheY-like"/>
    <property type="match status" value="1"/>
</dbReference>
<dbReference type="Pfam" id="PF04397">
    <property type="entry name" value="LytTR"/>
    <property type="match status" value="1"/>
</dbReference>
<dbReference type="Pfam" id="PF00072">
    <property type="entry name" value="Response_reg"/>
    <property type="match status" value="1"/>
</dbReference>
<dbReference type="InterPro" id="IPR011006">
    <property type="entry name" value="CheY-like_superfamily"/>
</dbReference>